<dbReference type="EMBL" id="JACGWL010000009">
    <property type="protein sequence ID" value="KAK4394673.1"/>
    <property type="molecule type" value="Genomic_DNA"/>
</dbReference>
<comment type="caution">
    <text evidence="5">The sequence shown here is derived from an EMBL/GenBank/DDBJ whole genome shotgun (WGS) entry which is preliminary data.</text>
</comment>
<dbReference type="InterPro" id="IPR042197">
    <property type="entry name" value="Apaf_helical"/>
</dbReference>
<dbReference type="Gene3D" id="3.80.10.10">
    <property type="entry name" value="Ribonuclease Inhibitor"/>
    <property type="match status" value="1"/>
</dbReference>
<keyword evidence="6" id="KW-1185">Reference proteome</keyword>
<organism evidence="5 6">
    <name type="scientific">Sesamum angolense</name>
    <dbReference type="NCBI Taxonomy" id="2727404"/>
    <lineage>
        <taxon>Eukaryota</taxon>
        <taxon>Viridiplantae</taxon>
        <taxon>Streptophyta</taxon>
        <taxon>Embryophyta</taxon>
        <taxon>Tracheophyta</taxon>
        <taxon>Spermatophyta</taxon>
        <taxon>Magnoliopsida</taxon>
        <taxon>eudicotyledons</taxon>
        <taxon>Gunneridae</taxon>
        <taxon>Pentapetalae</taxon>
        <taxon>asterids</taxon>
        <taxon>lamiids</taxon>
        <taxon>Lamiales</taxon>
        <taxon>Pedaliaceae</taxon>
        <taxon>Sesamum</taxon>
    </lineage>
</organism>
<dbReference type="InterPro" id="IPR027417">
    <property type="entry name" value="P-loop_NTPase"/>
</dbReference>
<gene>
    <name evidence="5" type="ORF">Sango_1621600</name>
</gene>
<evidence type="ECO:0000313" key="5">
    <source>
        <dbReference type="EMBL" id="KAK4394673.1"/>
    </source>
</evidence>
<sequence>MAVAAYATLLSLSHVLDNLQHPVRQRQLYVDIKQIQSLQEKVKFLLSFFEVHSQRRSEEIQEMGRLMADAAQEAEELIDRHVVDQLRNRSQEESYRMTTISSFCQDINKVIGKVDSITKELMMMAKEEWADVQKEQPMVSVTVGLPEVVLQWQEEYYGRESSVAISLGSYKPYVIGFLNEEKSWNLFCEKAFAQEDCPYPELEETGKNIATSCNVLPLAIVVVGGLLGKSNMTREYWEFVAENVNAFRNSKDSGGTCQNKYPSLTRATVVRVRLVKRNFLGREPKYDEILLPTSVRYLQLNNWEFVSPSAIALLWNLETFILGTASKLVLPSEIWDMPQLRHLISSSGFALHDQVVTQDSVMKENLRTLFQVRDFRCTAEVLVRLPNLKKLGIFYFHYGEKRSTDWSYYCLHNLSHLHKLEILYVGCEDLLLENITFPTSLKTLLLDSCNIPWKEMTTLASLLPNLEWLELQRDAFKGSEWDQIEGEFPRLKVLIIGECELKWWTAENNHLPNLKTLVLRFMHQLQEIPSVVGNIPTLDSINLVHCNSSLVNSAIQILEEQRSFGNDNLQVYVDYKHYHVGSS</sequence>
<keyword evidence="2" id="KW-0677">Repeat</keyword>
<dbReference type="SUPFAM" id="SSF52058">
    <property type="entry name" value="L domain-like"/>
    <property type="match status" value="1"/>
</dbReference>
<evidence type="ECO:0000256" key="3">
    <source>
        <dbReference type="ARBA" id="ARBA00022821"/>
    </source>
</evidence>
<evidence type="ECO:0000256" key="2">
    <source>
        <dbReference type="ARBA" id="ARBA00022737"/>
    </source>
</evidence>
<evidence type="ECO:0000259" key="4">
    <source>
        <dbReference type="Pfam" id="PF23598"/>
    </source>
</evidence>
<evidence type="ECO:0000256" key="1">
    <source>
        <dbReference type="ARBA" id="ARBA00022614"/>
    </source>
</evidence>
<dbReference type="PANTHER" id="PTHR15140">
    <property type="entry name" value="TUBULIN-SPECIFIC CHAPERONE E"/>
    <property type="match status" value="1"/>
</dbReference>
<dbReference type="PANTHER" id="PTHR15140:SF33">
    <property type="entry name" value="LATE BLIGHT RESISTANCE PROTEIN HOMOLOG R1A-3 ISOFORM X1"/>
    <property type="match status" value="1"/>
</dbReference>
<dbReference type="AlphaFoldDB" id="A0AAE1WJL1"/>
<feature type="domain" description="Disease resistance R13L4/SHOC-2-like LRR" evidence="4">
    <location>
        <begin position="259"/>
        <end position="543"/>
    </location>
</feature>
<dbReference type="Gene3D" id="1.10.8.430">
    <property type="entry name" value="Helical domain of apoptotic protease-activating factors"/>
    <property type="match status" value="1"/>
</dbReference>
<keyword evidence="1" id="KW-0433">Leucine-rich repeat</keyword>
<dbReference type="Pfam" id="PF23598">
    <property type="entry name" value="LRR_14"/>
    <property type="match status" value="1"/>
</dbReference>
<dbReference type="InterPro" id="IPR032675">
    <property type="entry name" value="LRR_dom_sf"/>
</dbReference>
<name>A0AAE1WJL1_9LAMI</name>
<reference evidence="5" key="1">
    <citation type="submission" date="2020-06" db="EMBL/GenBank/DDBJ databases">
        <authorList>
            <person name="Li T."/>
            <person name="Hu X."/>
            <person name="Zhang T."/>
            <person name="Song X."/>
            <person name="Zhang H."/>
            <person name="Dai N."/>
            <person name="Sheng W."/>
            <person name="Hou X."/>
            <person name="Wei L."/>
        </authorList>
    </citation>
    <scope>NUCLEOTIDE SEQUENCE</scope>
    <source>
        <strain evidence="5">K16</strain>
        <tissue evidence="5">Leaf</tissue>
    </source>
</reference>
<evidence type="ECO:0000313" key="6">
    <source>
        <dbReference type="Proteomes" id="UP001289374"/>
    </source>
</evidence>
<reference evidence="5" key="2">
    <citation type="journal article" date="2024" name="Plant">
        <title>Genomic evolution and insights into agronomic trait innovations of Sesamum species.</title>
        <authorList>
            <person name="Miao H."/>
            <person name="Wang L."/>
            <person name="Qu L."/>
            <person name="Liu H."/>
            <person name="Sun Y."/>
            <person name="Le M."/>
            <person name="Wang Q."/>
            <person name="Wei S."/>
            <person name="Zheng Y."/>
            <person name="Lin W."/>
            <person name="Duan Y."/>
            <person name="Cao H."/>
            <person name="Xiong S."/>
            <person name="Wang X."/>
            <person name="Wei L."/>
            <person name="Li C."/>
            <person name="Ma Q."/>
            <person name="Ju M."/>
            <person name="Zhao R."/>
            <person name="Li G."/>
            <person name="Mu C."/>
            <person name="Tian Q."/>
            <person name="Mei H."/>
            <person name="Zhang T."/>
            <person name="Gao T."/>
            <person name="Zhang H."/>
        </authorList>
    </citation>
    <scope>NUCLEOTIDE SEQUENCE</scope>
    <source>
        <strain evidence="5">K16</strain>
    </source>
</reference>
<dbReference type="SUPFAM" id="SSF52540">
    <property type="entry name" value="P-loop containing nucleoside triphosphate hydrolases"/>
    <property type="match status" value="1"/>
</dbReference>
<dbReference type="GO" id="GO:0006952">
    <property type="term" value="P:defense response"/>
    <property type="evidence" value="ECO:0007669"/>
    <property type="project" value="UniProtKB-KW"/>
</dbReference>
<dbReference type="GO" id="GO:0043531">
    <property type="term" value="F:ADP binding"/>
    <property type="evidence" value="ECO:0007669"/>
    <property type="project" value="InterPro"/>
</dbReference>
<keyword evidence="3" id="KW-0611">Plant defense</keyword>
<protein>
    <recommendedName>
        <fullName evidence="4">Disease resistance R13L4/SHOC-2-like LRR domain-containing protein</fullName>
    </recommendedName>
</protein>
<proteinExistence type="predicted"/>
<dbReference type="Proteomes" id="UP001289374">
    <property type="component" value="Unassembled WGS sequence"/>
</dbReference>
<accession>A0AAE1WJL1</accession>
<dbReference type="InterPro" id="IPR055414">
    <property type="entry name" value="LRR_R13L4/SHOC2-like"/>
</dbReference>
<dbReference type="Gene3D" id="1.20.5.4130">
    <property type="match status" value="1"/>
</dbReference>